<feature type="non-terminal residue" evidence="2">
    <location>
        <position position="250"/>
    </location>
</feature>
<evidence type="ECO:0000313" key="3">
    <source>
        <dbReference type="Proteomes" id="UP000652761"/>
    </source>
</evidence>
<comment type="caution">
    <text evidence="2">The sequence shown here is derived from an EMBL/GenBank/DDBJ whole genome shotgun (WGS) entry which is preliminary data.</text>
</comment>
<feature type="region of interest" description="Disordered" evidence="1">
    <location>
        <begin position="113"/>
        <end position="165"/>
    </location>
</feature>
<accession>A0A843VF38</accession>
<dbReference type="AlphaFoldDB" id="A0A843VF38"/>
<keyword evidence="3" id="KW-1185">Reference proteome</keyword>
<protein>
    <submittedName>
        <fullName evidence="2">Uncharacterized protein</fullName>
    </submittedName>
</protein>
<evidence type="ECO:0000313" key="2">
    <source>
        <dbReference type="EMBL" id="MQL94978.1"/>
    </source>
</evidence>
<feature type="compositionally biased region" description="Low complexity" evidence="1">
    <location>
        <begin position="210"/>
        <end position="250"/>
    </location>
</feature>
<name>A0A843VF38_COLES</name>
<feature type="compositionally biased region" description="Polar residues" evidence="1">
    <location>
        <begin position="187"/>
        <end position="197"/>
    </location>
</feature>
<feature type="region of interest" description="Disordered" evidence="1">
    <location>
        <begin position="186"/>
        <end position="250"/>
    </location>
</feature>
<proteinExistence type="predicted"/>
<gene>
    <name evidence="2" type="ORF">Taro_027643</name>
</gene>
<sequence length="250" mass="26988">LAPSSGSWQGDYCDVVPIASMSGSAWDCDMGYVAFLKATYPLSPSGLMDGDMVPGARAPFPLPPFFFPFFLSRPLRALWGGRGAFSVVVVAVLRWASLRSCRGRVRAVRCEEETAKPTRRPQRVSLPSSGRARVGRRRRGDACCSPSGSPRSVGGDRENRVLGVGRGSGSRVVTIGIRAWSDRTCSRSKLQQRSQARQLVKQHDESDMPAQGQVQEEVSVEESVAQPQGVQAAAAAAAAAGRQQQQEYHP</sequence>
<evidence type="ECO:0000256" key="1">
    <source>
        <dbReference type="SAM" id="MobiDB-lite"/>
    </source>
</evidence>
<organism evidence="2 3">
    <name type="scientific">Colocasia esculenta</name>
    <name type="common">Wild taro</name>
    <name type="synonym">Arum esculentum</name>
    <dbReference type="NCBI Taxonomy" id="4460"/>
    <lineage>
        <taxon>Eukaryota</taxon>
        <taxon>Viridiplantae</taxon>
        <taxon>Streptophyta</taxon>
        <taxon>Embryophyta</taxon>
        <taxon>Tracheophyta</taxon>
        <taxon>Spermatophyta</taxon>
        <taxon>Magnoliopsida</taxon>
        <taxon>Liliopsida</taxon>
        <taxon>Araceae</taxon>
        <taxon>Aroideae</taxon>
        <taxon>Colocasieae</taxon>
        <taxon>Colocasia</taxon>
    </lineage>
</organism>
<reference evidence="2" key="1">
    <citation type="submission" date="2017-07" db="EMBL/GenBank/DDBJ databases">
        <title>Taro Niue Genome Assembly and Annotation.</title>
        <authorList>
            <person name="Atibalentja N."/>
            <person name="Keating K."/>
            <person name="Fields C.J."/>
        </authorList>
    </citation>
    <scope>NUCLEOTIDE SEQUENCE</scope>
    <source>
        <strain evidence="2">Niue_2</strain>
        <tissue evidence="2">Leaf</tissue>
    </source>
</reference>
<dbReference type="Proteomes" id="UP000652761">
    <property type="component" value="Unassembled WGS sequence"/>
</dbReference>
<dbReference type="EMBL" id="NMUH01001738">
    <property type="protein sequence ID" value="MQL94978.1"/>
    <property type="molecule type" value="Genomic_DNA"/>
</dbReference>